<evidence type="ECO:0000313" key="2">
    <source>
        <dbReference type="EMBL" id="MFC3441387.1"/>
    </source>
</evidence>
<keyword evidence="1" id="KW-0732">Signal</keyword>
<keyword evidence="3" id="KW-1185">Reference proteome</keyword>
<protein>
    <submittedName>
        <fullName evidence="2">Uncharacterized protein</fullName>
    </submittedName>
</protein>
<comment type="caution">
    <text evidence="2">The sequence shown here is derived from an EMBL/GenBank/DDBJ whole genome shotgun (WGS) entry which is preliminary data.</text>
</comment>
<gene>
    <name evidence="2" type="ORF">ACFOKF_09320</name>
</gene>
<evidence type="ECO:0000256" key="1">
    <source>
        <dbReference type="SAM" id="SignalP"/>
    </source>
</evidence>
<dbReference type="RefSeq" id="WP_380795278.1">
    <property type="nucleotide sequence ID" value="NZ_JBHRVU010000004.1"/>
</dbReference>
<dbReference type="Proteomes" id="UP001595681">
    <property type="component" value="Unassembled WGS sequence"/>
</dbReference>
<feature type="signal peptide" evidence="1">
    <location>
        <begin position="1"/>
        <end position="26"/>
    </location>
</feature>
<evidence type="ECO:0000313" key="3">
    <source>
        <dbReference type="Proteomes" id="UP001595681"/>
    </source>
</evidence>
<accession>A0ABV7NFZ6</accession>
<reference evidence="3" key="1">
    <citation type="journal article" date="2019" name="Int. J. Syst. Evol. Microbiol.">
        <title>The Global Catalogue of Microorganisms (GCM) 10K type strain sequencing project: providing services to taxonomists for standard genome sequencing and annotation.</title>
        <authorList>
            <consortium name="The Broad Institute Genomics Platform"/>
            <consortium name="The Broad Institute Genome Sequencing Center for Infectious Disease"/>
            <person name="Wu L."/>
            <person name="Ma J."/>
        </authorList>
    </citation>
    <scope>NUCLEOTIDE SEQUENCE [LARGE SCALE GENOMIC DNA]</scope>
    <source>
        <strain evidence="3">CCM 7491</strain>
    </source>
</reference>
<feature type="chain" id="PRO_5046988468" evidence="1">
    <location>
        <begin position="27"/>
        <end position="353"/>
    </location>
</feature>
<dbReference type="EMBL" id="JBHRVU010000004">
    <property type="protein sequence ID" value="MFC3441387.1"/>
    <property type="molecule type" value="Genomic_DNA"/>
</dbReference>
<sequence>MPKRAHIVISALLAPMSLCLAMPAHAATPNADDGAEAWTPTQSSIRANAAGISLPQTVAGLSLAKSGEASSGGRAIDNYAQYLSEDGAIQATLYVYMPTYADASLAAYMTDKAIMERFGSQTRRTAYASAPAAGQAGRAIRAVYDDAADGALVTAAGFVHAGRWIAKIRITGPSERRAQVLAGLDGMLSGLAFDDAASLHATAPAAFSACPAADTGDARLEKAEPATPTVPLDVRIPREGKDALCVRDAVTTADRRYDMLQQAGRSDGPIIVPVDDSGTVLAFDPAAETRGYKLSIHMVGQTDLYGTYDKVPSPRQIAAIIDGKDAQTAQAQSVATYAANGDVTVNQLTPTAH</sequence>
<proteinExistence type="predicted"/>
<name>A0ABV7NFZ6_9SPHN</name>
<organism evidence="2 3">
    <name type="scientific">Sphingobium rhizovicinum</name>
    <dbReference type="NCBI Taxonomy" id="432308"/>
    <lineage>
        <taxon>Bacteria</taxon>
        <taxon>Pseudomonadati</taxon>
        <taxon>Pseudomonadota</taxon>
        <taxon>Alphaproteobacteria</taxon>
        <taxon>Sphingomonadales</taxon>
        <taxon>Sphingomonadaceae</taxon>
        <taxon>Sphingobium</taxon>
    </lineage>
</organism>